<keyword evidence="2" id="KW-1185">Reference proteome</keyword>
<dbReference type="InterPro" id="IPR008497">
    <property type="entry name" value="DUF779"/>
</dbReference>
<proteinExistence type="predicted"/>
<organism evidence="1 2">
    <name type="scientific">Candidatus Rhodoblastus alkanivorans</name>
    <dbReference type="NCBI Taxonomy" id="2954117"/>
    <lineage>
        <taxon>Bacteria</taxon>
        <taxon>Pseudomonadati</taxon>
        <taxon>Pseudomonadota</taxon>
        <taxon>Alphaproteobacteria</taxon>
        <taxon>Hyphomicrobiales</taxon>
        <taxon>Rhodoblastaceae</taxon>
        <taxon>Rhodoblastus</taxon>
    </lineage>
</organism>
<dbReference type="Proteomes" id="UP001139104">
    <property type="component" value="Unassembled WGS sequence"/>
</dbReference>
<dbReference type="PIRSF" id="PIRSF009151">
    <property type="entry name" value="DUF779"/>
    <property type="match status" value="1"/>
</dbReference>
<sequence>MPAPARVDVTADALLWIDRLKTKHGPLLFYQPHGCCEGGPAPVCLPEGEYRSARNDRLLGEIGGCRFFMSGYQFEQWRHIQAIVDVAPGPGVGFSLESPEGVGFFTRLRFFSDAEIELLAVAGEPACAA</sequence>
<evidence type="ECO:0000313" key="2">
    <source>
        <dbReference type="Proteomes" id="UP001139104"/>
    </source>
</evidence>
<accession>A0ABS9Z4Z2</accession>
<reference evidence="1" key="1">
    <citation type="journal article" date="2022" name="ISME J.">
        <title>Identification of active gaseous-alkane degraders at natural gas seeps.</title>
        <authorList>
            <person name="Farhan Ul Haque M."/>
            <person name="Hernandez M."/>
            <person name="Crombie A.T."/>
            <person name="Murrell J.C."/>
        </authorList>
    </citation>
    <scope>NUCLEOTIDE SEQUENCE</scope>
    <source>
        <strain evidence="1">PC2</strain>
    </source>
</reference>
<protein>
    <submittedName>
        <fullName evidence="1">DUF779 domain-containing protein</fullName>
    </submittedName>
</protein>
<dbReference type="RefSeq" id="WP_243066688.1">
    <property type="nucleotide sequence ID" value="NZ_JAIVFK010000004.1"/>
</dbReference>
<evidence type="ECO:0000313" key="1">
    <source>
        <dbReference type="EMBL" id="MCI4682691.1"/>
    </source>
</evidence>
<gene>
    <name evidence="1" type="ORF">K2U94_07915</name>
</gene>
<dbReference type="EMBL" id="JAIVFP010000001">
    <property type="protein sequence ID" value="MCI4682691.1"/>
    <property type="molecule type" value="Genomic_DNA"/>
</dbReference>
<name>A0ABS9Z4Z2_9HYPH</name>
<comment type="caution">
    <text evidence="1">The sequence shown here is derived from an EMBL/GenBank/DDBJ whole genome shotgun (WGS) entry which is preliminary data.</text>
</comment>
<dbReference type="Pfam" id="PF05610">
    <property type="entry name" value="DUF779"/>
    <property type="match status" value="1"/>
</dbReference>